<keyword evidence="3" id="KW-1185">Reference proteome</keyword>
<evidence type="ECO:0000256" key="1">
    <source>
        <dbReference type="SAM" id="MobiDB-lite"/>
    </source>
</evidence>
<dbReference type="EMBL" id="JAJJMA010301523">
    <property type="protein sequence ID" value="MCL7048168.1"/>
    <property type="molecule type" value="Genomic_DNA"/>
</dbReference>
<feature type="region of interest" description="Disordered" evidence="1">
    <location>
        <begin position="110"/>
        <end position="188"/>
    </location>
</feature>
<protein>
    <submittedName>
        <fullName evidence="2">Uncharacterized protein</fullName>
    </submittedName>
</protein>
<feature type="compositionally biased region" description="Polar residues" evidence="1">
    <location>
        <begin position="177"/>
        <end position="188"/>
    </location>
</feature>
<feature type="non-terminal residue" evidence="2">
    <location>
        <position position="265"/>
    </location>
</feature>
<evidence type="ECO:0000313" key="3">
    <source>
        <dbReference type="Proteomes" id="UP001177140"/>
    </source>
</evidence>
<accession>A0AA41VVF7</accession>
<evidence type="ECO:0000313" key="2">
    <source>
        <dbReference type="EMBL" id="MCL7048168.1"/>
    </source>
</evidence>
<feature type="non-terminal residue" evidence="2">
    <location>
        <position position="1"/>
    </location>
</feature>
<sequence length="265" mass="28477">SSGWISGSLALPAAGLTTTIIVVPVSCITWPTGPRTLVPLQKPSLPGVPVRREVNPSELHPESGRRILTMPHAQDVRDVGLGDSSILSKPPVQVAVPLVQGRGGWLLEEDPSVGPSNQTLRQVQDAGASNPDKVRGYHRSVDNSLPSVTLPSLPQVKNEQEFLGHKRQKRNDPLPNGPNQALPSEQNGINLNHVSSITKENETGKVFPPSMPVGVLQEIGRRCGSKVDYKFELSTSKDLQIFVEVLFGGERMGVGKGGEDPCPCF</sequence>
<dbReference type="AlphaFoldDB" id="A0AA41VVF7"/>
<feature type="compositionally biased region" description="Polar residues" evidence="1">
    <location>
        <begin position="142"/>
        <end position="157"/>
    </location>
</feature>
<name>A0AA41VVF7_PAPNU</name>
<comment type="caution">
    <text evidence="2">The sequence shown here is derived from an EMBL/GenBank/DDBJ whole genome shotgun (WGS) entry which is preliminary data.</text>
</comment>
<feature type="compositionally biased region" description="Basic and acidic residues" evidence="1">
    <location>
        <begin position="132"/>
        <end position="141"/>
    </location>
</feature>
<organism evidence="2 3">
    <name type="scientific">Papaver nudicaule</name>
    <name type="common">Iceland poppy</name>
    <dbReference type="NCBI Taxonomy" id="74823"/>
    <lineage>
        <taxon>Eukaryota</taxon>
        <taxon>Viridiplantae</taxon>
        <taxon>Streptophyta</taxon>
        <taxon>Embryophyta</taxon>
        <taxon>Tracheophyta</taxon>
        <taxon>Spermatophyta</taxon>
        <taxon>Magnoliopsida</taxon>
        <taxon>Ranunculales</taxon>
        <taxon>Papaveraceae</taxon>
        <taxon>Papaveroideae</taxon>
        <taxon>Papaver</taxon>
    </lineage>
</organism>
<dbReference type="Proteomes" id="UP001177140">
    <property type="component" value="Unassembled WGS sequence"/>
</dbReference>
<reference evidence="2" key="1">
    <citation type="submission" date="2022-03" db="EMBL/GenBank/DDBJ databases">
        <title>A functionally conserved STORR gene fusion in Papaver species that diverged 16.8 million years ago.</title>
        <authorList>
            <person name="Catania T."/>
        </authorList>
    </citation>
    <scope>NUCLEOTIDE SEQUENCE</scope>
    <source>
        <strain evidence="2">S-191538</strain>
    </source>
</reference>
<proteinExistence type="predicted"/>
<gene>
    <name evidence="2" type="ORF">MKW94_027320</name>
</gene>